<evidence type="ECO:0000313" key="2">
    <source>
        <dbReference type="Proteomes" id="UP001232148"/>
    </source>
</evidence>
<name>A0AAD9HEJ9_9PEZI</name>
<evidence type="ECO:0000313" key="1">
    <source>
        <dbReference type="EMBL" id="KAK2027428.1"/>
    </source>
</evidence>
<dbReference type="Proteomes" id="UP001232148">
    <property type="component" value="Unassembled WGS sequence"/>
</dbReference>
<comment type="caution">
    <text evidence="1">The sequence shown here is derived from an EMBL/GenBank/DDBJ whole genome shotgun (WGS) entry which is preliminary data.</text>
</comment>
<accession>A0AAD9HEJ9</accession>
<keyword evidence="2" id="KW-1185">Reference proteome</keyword>
<dbReference type="EMBL" id="MU842895">
    <property type="protein sequence ID" value="KAK2027428.1"/>
    <property type="molecule type" value="Genomic_DNA"/>
</dbReference>
<reference evidence="1" key="1">
    <citation type="submission" date="2021-06" db="EMBL/GenBank/DDBJ databases">
        <title>Comparative genomics, transcriptomics and evolutionary studies reveal genomic signatures of adaptation to plant cell wall in hemibiotrophic fungi.</title>
        <authorList>
            <consortium name="DOE Joint Genome Institute"/>
            <person name="Baroncelli R."/>
            <person name="Diaz J.F."/>
            <person name="Benocci T."/>
            <person name="Peng M."/>
            <person name="Battaglia E."/>
            <person name="Haridas S."/>
            <person name="Andreopoulos W."/>
            <person name="Labutti K."/>
            <person name="Pangilinan J."/>
            <person name="Floch G.L."/>
            <person name="Makela M.R."/>
            <person name="Henrissat B."/>
            <person name="Grigoriev I.V."/>
            <person name="Crouch J.A."/>
            <person name="De Vries R.P."/>
            <person name="Sukno S.A."/>
            <person name="Thon M.R."/>
        </authorList>
    </citation>
    <scope>NUCLEOTIDE SEQUENCE</scope>
    <source>
        <strain evidence="1">MAFF235873</strain>
    </source>
</reference>
<proteinExistence type="predicted"/>
<sequence length="164" mass="17987">MAGGLGHPVKVPTWLHWWNGLSQFRQSMPAAQCTVRDPAAGLTCVRKCQDIHALLAPVGPLRTTACQAVTSCNVFWVVRDMSCKRRQHRLQPKTNKKKGRKKPTSVPTYPVCLPCVLLLPYPPTHPDLTPPSCLLPPVSVSCLLPLVAGVNKKLSTSAMLTYLK</sequence>
<protein>
    <submittedName>
        <fullName evidence="1">Uncharacterized protein</fullName>
    </submittedName>
</protein>
<gene>
    <name evidence="1" type="ORF">LX32DRAFT_438810</name>
</gene>
<organism evidence="1 2">
    <name type="scientific">Colletotrichum zoysiae</name>
    <dbReference type="NCBI Taxonomy" id="1216348"/>
    <lineage>
        <taxon>Eukaryota</taxon>
        <taxon>Fungi</taxon>
        <taxon>Dikarya</taxon>
        <taxon>Ascomycota</taxon>
        <taxon>Pezizomycotina</taxon>
        <taxon>Sordariomycetes</taxon>
        <taxon>Hypocreomycetidae</taxon>
        <taxon>Glomerellales</taxon>
        <taxon>Glomerellaceae</taxon>
        <taxon>Colletotrichum</taxon>
        <taxon>Colletotrichum graminicola species complex</taxon>
    </lineage>
</organism>
<dbReference type="AlphaFoldDB" id="A0AAD9HEJ9"/>